<dbReference type="Proteomes" id="UP000653045">
    <property type="component" value="Unassembled WGS sequence"/>
</dbReference>
<keyword evidence="2 4" id="KW-0813">Transport</keyword>
<evidence type="ECO:0000256" key="1">
    <source>
        <dbReference type="ARBA" id="ARBA00011028"/>
    </source>
</evidence>
<evidence type="ECO:0000256" key="6">
    <source>
        <dbReference type="SAM" id="SignalP"/>
    </source>
</evidence>
<comment type="caution">
    <text evidence="7">The sequence shown here is derived from an EMBL/GenBank/DDBJ whole genome shotgun (WGS) entry which is preliminary data.</text>
</comment>
<dbReference type="InterPro" id="IPR006128">
    <property type="entry name" value="Lipoprotein_PsaA-like"/>
</dbReference>
<evidence type="ECO:0000313" key="8">
    <source>
        <dbReference type="Proteomes" id="UP000653045"/>
    </source>
</evidence>
<organism evidence="7 8">
    <name type="scientific">Streptococcus pacificus</name>
    <dbReference type="NCBI Taxonomy" id="2740577"/>
    <lineage>
        <taxon>Bacteria</taxon>
        <taxon>Bacillati</taxon>
        <taxon>Bacillota</taxon>
        <taxon>Bacilli</taxon>
        <taxon>Lactobacillales</taxon>
        <taxon>Streptococcaceae</taxon>
        <taxon>Streptococcus</taxon>
    </lineage>
</organism>
<reference evidence="7 8" key="1">
    <citation type="journal article" date="2021" name="Int. J. Syst. Evol. Microbiol.">
        <title>Streptococcus vicugnae sp. nov., isolated from faeces of alpacas (Vicugna pacos) and cattle (Bos taurus), Streptococcus zalophi sp. nov., and Streptococcus pacificus sp. nov., isolated from respiratory tract of California sea lions (Zalophus californianus).</title>
        <authorList>
            <person name="Volokhov D.V."/>
            <person name="Zagorodnyaya T.A."/>
            <person name="Shen Z."/>
            <person name="Blom J."/>
            <person name="Furtak V.A."/>
            <person name="Eisenberg T."/>
            <person name="Fan P."/>
            <person name="Jeong K.C."/>
            <person name="Gao Y."/>
            <person name="Zhang S."/>
            <person name="Amselle M."/>
        </authorList>
    </citation>
    <scope>NUCLEOTIDE SEQUENCE [LARGE SCALE GENOMIC DNA]</scope>
    <source>
        <strain evidence="7 8">CSL7591</strain>
    </source>
</reference>
<dbReference type="InterPro" id="IPR006129">
    <property type="entry name" value="AdhesinB"/>
</dbReference>
<feature type="signal peptide" evidence="6">
    <location>
        <begin position="1"/>
        <end position="22"/>
    </location>
</feature>
<feature type="chain" id="PRO_5047328583" evidence="6">
    <location>
        <begin position="23"/>
        <end position="312"/>
    </location>
</feature>
<evidence type="ECO:0000256" key="5">
    <source>
        <dbReference type="SAM" id="Coils"/>
    </source>
</evidence>
<evidence type="ECO:0000256" key="4">
    <source>
        <dbReference type="RuleBase" id="RU003512"/>
    </source>
</evidence>
<accession>A0ABS0ZIJ2</accession>
<dbReference type="PANTHER" id="PTHR42953">
    <property type="entry name" value="HIGH-AFFINITY ZINC UPTAKE SYSTEM PROTEIN ZNUA-RELATED"/>
    <property type="match status" value="1"/>
</dbReference>
<dbReference type="Gene3D" id="3.40.50.1980">
    <property type="entry name" value="Nitrogenase molybdenum iron protein domain"/>
    <property type="match status" value="2"/>
</dbReference>
<name>A0ABS0ZIJ2_9STRE</name>
<dbReference type="PRINTS" id="PR00691">
    <property type="entry name" value="ADHESINB"/>
</dbReference>
<dbReference type="RefSeq" id="WP_199575391.1">
    <property type="nucleotide sequence ID" value="NZ_JAENBO010000002.1"/>
</dbReference>
<evidence type="ECO:0000313" key="7">
    <source>
        <dbReference type="EMBL" id="MBJ8325834.1"/>
    </source>
</evidence>
<dbReference type="PRINTS" id="PR00690">
    <property type="entry name" value="ADHESNFAMILY"/>
</dbReference>
<dbReference type="EMBL" id="JAENBO010000002">
    <property type="protein sequence ID" value="MBJ8325834.1"/>
    <property type="molecule type" value="Genomic_DNA"/>
</dbReference>
<keyword evidence="3 6" id="KW-0732">Signal</keyword>
<dbReference type="Pfam" id="PF01297">
    <property type="entry name" value="ZnuA"/>
    <property type="match status" value="1"/>
</dbReference>
<evidence type="ECO:0000256" key="3">
    <source>
        <dbReference type="ARBA" id="ARBA00022729"/>
    </source>
</evidence>
<comment type="similarity">
    <text evidence="1 4">Belongs to the bacterial solute-binding protein 9 family.</text>
</comment>
<keyword evidence="8" id="KW-1185">Reference proteome</keyword>
<protein>
    <submittedName>
        <fullName evidence="7">Zinc ABC transporter substrate-binding protein</fullName>
    </submittedName>
</protein>
<evidence type="ECO:0000256" key="2">
    <source>
        <dbReference type="ARBA" id="ARBA00022448"/>
    </source>
</evidence>
<dbReference type="PROSITE" id="PS51257">
    <property type="entry name" value="PROKAR_LIPOPROTEIN"/>
    <property type="match status" value="1"/>
</dbReference>
<gene>
    <name evidence="7" type="ORF">JHK62_03960</name>
</gene>
<sequence>MKKIVSYLSLVIITLVSAVVLAACQQQSENTSDNQEGLTIVTSFYPIYAMTKSVSGDLNNVRMIQSGNGIHSFEPSPNDVAAIYDADVFIFHSHTLEAWAGDIKENLKDSPEKVLEASEKMSLDKVKGLEDMEAGDGIDPATLYDPHTWTDPELAAEEVDHIKEMLISADPDNKDTYEKNAEAFKKEAQEITKEYQKKFESVKNKTFVTQHTAFSYLAKRFGLTQLGIAGISPDQEPQPRQLVEIREFIKDNNVKTIFVEANVSQKIAETVAESTGAKLKTLSPLEADPGNDKTYLENVKDNLEILYQELSK</sequence>
<dbReference type="InterPro" id="IPR050492">
    <property type="entry name" value="Bact_metal-bind_prot9"/>
</dbReference>
<proteinExistence type="inferred from homology"/>
<feature type="coiled-coil region" evidence="5">
    <location>
        <begin position="174"/>
        <end position="205"/>
    </location>
</feature>
<dbReference type="SUPFAM" id="SSF53807">
    <property type="entry name" value="Helical backbone' metal receptor"/>
    <property type="match status" value="1"/>
</dbReference>
<keyword evidence="5" id="KW-0175">Coiled coil</keyword>
<dbReference type="InterPro" id="IPR006127">
    <property type="entry name" value="ZnuA-like"/>
</dbReference>
<dbReference type="PANTHER" id="PTHR42953:SF3">
    <property type="entry name" value="HIGH-AFFINITY ZINC UPTAKE SYSTEM PROTEIN ZNUA"/>
    <property type="match status" value="1"/>
</dbReference>